<dbReference type="InterPro" id="IPR043198">
    <property type="entry name" value="Cyclin/Ssn8"/>
</dbReference>
<feature type="region of interest" description="Disordered" evidence="2">
    <location>
        <begin position="1"/>
        <end position="37"/>
    </location>
</feature>
<evidence type="ECO:0000313" key="5">
    <source>
        <dbReference type="Proteomes" id="UP000268093"/>
    </source>
</evidence>
<dbReference type="Gene3D" id="1.10.472.10">
    <property type="entry name" value="Cyclin-like"/>
    <property type="match status" value="2"/>
</dbReference>
<comment type="similarity">
    <text evidence="1">Belongs to the cyclin family.</text>
</comment>
<feature type="compositionally biased region" description="Low complexity" evidence="2">
    <location>
        <begin position="7"/>
        <end position="37"/>
    </location>
</feature>
<accession>A0A433D7L4</accession>
<dbReference type="Proteomes" id="UP000268093">
    <property type="component" value="Unassembled WGS sequence"/>
</dbReference>
<dbReference type="SMART" id="SM00385">
    <property type="entry name" value="CYCLIN"/>
    <property type="match status" value="1"/>
</dbReference>
<feature type="domain" description="Cyclin-like" evidence="3">
    <location>
        <begin position="132"/>
        <end position="231"/>
    </location>
</feature>
<dbReference type="CDD" id="cd20546">
    <property type="entry name" value="CYCLIN_SpCG1C_ScCTK2-like_rpt2"/>
    <property type="match status" value="1"/>
</dbReference>
<evidence type="ECO:0000256" key="2">
    <source>
        <dbReference type="SAM" id="MobiDB-lite"/>
    </source>
</evidence>
<evidence type="ECO:0000259" key="3">
    <source>
        <dbReference type="SMART" id="SM00385"/>
    </source>
</evidence>
<dbReference type="OrthoDB" id="25002at2759"/>
<comment type="caution">
    <text evidence="4">The sequence shown here is derived from an EMBL/GenBank/DDBJ whole genome shotgun (WGS) entry which is preliminary data.</text>
</comment>
<dbReference type="Pfam" id="PF00134">
    <property type="entry name" value="Cyclin_N"/>
    <property type="match status" value="1"/>
</dbReference>
<keyword evidence="5" id="KW-1185">Reference proteome</keyword>
<dbReference type="AlphaFoldDB" id="A0A433D7L4"/>
<gene>
    <name evidence="4" type="ORF">BC936DRAFT_146437</name>
</gene>
<dbReference type="InterPro" id="IPR013763">
    <property type="entry name" value="Cyclin-like_dom"/>
</dbReference>
<dbReference type="InterPro" id="IPR006671">
    <property type="entry name" value="Cyclin_N"/>
</dbReference>
<dbReference type="GO" id="GO:0016538">
    <property type="term" value="F:cyclin-dependent protein serine/threonine kinase regulator activity"/>
    <property type="evidence" value="ECO:0007669"/>
    <property type="project" value="InterPro"/>
</dbReference>
<dbReference type="InterPro" id="IPR036915">
    <property type="entry name" value="Cyclin-like_sf"/>
</dbReference>
<reference evidence="4 5" key="1">
    <citation type="journal article" date="2018" name="New Phytol.">
        <title>Phylogenomics of Endogonaceae and evolution of mycorrhizas within Mucoromycota.</title>
        <authorList>
            <person name="Chang Y."/>
            <person name="Desiro A."/>
            <person name="Na H."/>
            <person name="Sandor L."/>
            <person name="Lipzen A."/>
            <person name="Clum A."/>
            <person name="Barry K."/>
            <person name="Grigoriev I.V."/>
            <person name="Martin F.M."/>
            <person name="Stajich J.E."/>
            <person name="Smith M.E."/>
            <person name="Bonito G."/>
            <person name="Spatafora J.W."/>
        </authorList>
    </citation>
    <scope>NUCLEOTIDE SEQUENCE [LARGE SCALE GENOMIC DNA]</scope>
    <source>
        <strain evidence="4 5">GMNB39</strain>
    </source>
</reference>
<protein>
    <submittedName>
        <fullName evidence="4">Cyclin-like protein</fullName>
    </submittedName>
</protein>
<name>A0A433D7L4_9FUNG</name>
<sequence length="465" mass="52015">MATSQDSASPMATSSPTTHSQPSAAAATPHAPTTPTTATAGAAVTVSLSLHRRSHPYFSKRQQAALASVKNDAVPSQKESAVRAQSCKFMEGVGRKMGLYPFWRMWVAREYRKGKREELRVKVVRGFECRCHILDSVTHLPTYSPQCTISTAQALYHRFYLFYSLKDYPSTDISIACLFVACKVEETIKKLKDIIVVAHSVRHPDGKELDPEQISEDRRRRIMGYERLVLETLCFDFQVQHPYEFVVKFVRLIKGACEVEGSDRGSRRILSWDVSLTQRQPTPSSAGDKLLAYKAWEIVNDSYKTPLCLQLPPHTIAAGGVYLASRLLPGCKIFDQFEGKPWHRLFLSRIEDIEDVCHQILDLYITTGPDGAVPGYTRLKIELNQRAQRRGPDPNQGGDYYDDAEEGGALLSIIILFGFVERIVASVPSDVVLLRLAEDDPSTMEAVNTNQHTVCYQFSALGVLL</sequence>
<dbReference type="GO" id="GO:0006357">
    <property type="term" value="P:regulation of transcription by RNA polymerase II"/>
    <property type="evidence" value="ECO:0007669"/>
    <property type="project" value="InterPro"/>
</dbReference>
<keyword evidence="1" id="KW-0195">Cyclin</keyword>
<dbReference type="PANTHER" id="PTHR10026">
    <property type="entry name" value="CYCLIN"/>
    <property type="match status" value="1"/>
</dbReference>
<evidence type="ECO:0000313" key="4">
    <source>
        <dbReference type="EMBL" id="RUP46867.1"/>
    </source>
</evidence>
<dbReference type="EMBL" id="RBNI01005277">
    <property type="protein sequence ID" value="RUP46867.1"/>
    <property type="molecule type" value="Genomic_DNA"/>
</dbReference>
<organism evidence="4 5">
    <name type="scientific">Jimgerdemannia flammicorona</name>
    <dbReference type="NCBI Taxonomy" id="994334"/>
    <lineage>
        <taxon>Eukaryota</taxon>
        <taxon>Fungi</taxon>
        <taxon>Fungi incertae sedis</taxon>
        <taxon>Mucoromycota</taxon>
        <taxon>Mucoromycotina</taxon>
        <taxon>Endogonomycetes</taxon>
        <taxon>Endogonales</taxon>
        <taxon>Endogonaceae</taxon>
        <taxon>Jimgerdemannia</taxon>
    </lineage>
</organism>
<dbReference type="SUPFAM" id="SSF47954">
    <property type="entry name" value="Cyclin-like"/>
    <property type="match status" value="2"/>
</dbReference>
<proteinExistence type="inferred from homology"/>
<evidence type="ECO:0000256" key="1">
    <source>
        <dbReference type="RuleBase" id="RU000383"/>
    </source>
</evidence>